<feature type="domain" description="AB hydrolase-1" evidence="1">
    <location>
        <begin position="107"/>
        <end position="162"/>
    </location>
</feature>
<dbReference type="Proteomes" id="UP001153328">
    <property type="component" value="Unassembled WGS sequence"/>
</dbReference>
<dbReference type="Gene3D" id="3.40.50.1820">
    <property type="entry name" value="alpha/beta hydrolase"/>
    <property type="match status" value="1"/>
</dbReference>
<protein>
    <submittedName>
        <fullName evidence="2">Alpha/beta hydrolase fold</fullName>
    </submittedName>
</protein>
<dbReference type="GO" id="GO:0016787">
    <property type="term" value="F:hydrolase activity"/>
    <property type="evidence" value="ECO:0007669"/>
    <property type="project" value="UniProtKB-KW"/>
</dbReference>
<evidence type="ECO:0000259" key="1">
    <source>
        <dbReference type="Pfam" id="PF00561"/>
    </source>
</evidence>
<keyword evidence="2" id="KW-0378">Hydrolase</keyword>
<dbReference type="SUPFAM" id="SSF53474">
    <property type="entry name" value="alpha/beta-Hydrolases"/>
    <property type="match status" value="1"/>
</dbReference>
<dbReference type="EMBL" id="CAJVAX010000019">
    <property type="protein sequence ID" value="CAG7650053.1"/>
    <property type="molecule type" value="Genomic_DNA"/>
</dbReference>
<accession>A0A9W4MD03</accession>
<keyword evidence="3" id="KW-1185">Reference proteome</keyword>
<evidence type="ECO:0000313" key="2">
    <source>
        <dbReference type="EMBL" id="CAG7650053.1"/>
    </source>
</evidence>
<reference evidence="2" key="1">
    <citation type="submission" date="2021-06" db="EMBL/GenBank/DDBJ databases">
        <authorList>
            <person name="Arsene-Ploetze F."/>
        </authorList>
    </citation>
    <scope>NUCLEOTIDE SEQUENCE</scope>
    <source>
        <strain evidence="2">SBRY1</strain>
    </source>
</reference>
<evidence type="ECO:0000313" key="3">
    <source>
        <dbReference type="Proteomes" id="UP001153328"/>
    </source>
</evidence>
<proteinExistence type="predicted"/>
<dbReference type="AlphaFoldDB" id="A0A9W4MD03"/>
<dbReference type="InterPro" id="IPR000073">
    <property type="entry name" value="AB_hydrolase_1"/>
</dbReference>
<dbReference type="RefSeq" id="WP_205043811.1">
    <property type="nucleotide sequence ID" value="NZ_CAJVAX010000019.1"/>
</dbReference>
<comment type="caution">
    <text evidence="2">The sequence shown here is derived from an EMBL/GenBank/DDBJ whole genome shotgun (WGS) entry which is preliminary data.</text>
</comment>
<name>A0A9W4MD03_9ACTN</name>
<gene>
    <name evidence="2" type="ORF">SBRY_50258</name>
</gene>
<organism evidence="2 3">
    <name type="scientific">Actinacidiphila bryophytorum</name>
    <dbReference type="NCBI Taxonomy" id="1436133"/>
    <lineage>
        <taxon>Bacteria</taxon>
        <taxon>Bacillati</taxon>
        <taxon>Actinomycetota</taxon>
        <taxon>Actinomycetes</taxon>
        <taxon>Kitasatosporales</taxon>
        <taxon>Streptomycetaceae</taxon>
        <taxon>Actinacidiphila</taxon>
    </lineage>
</organism>
<dbReference type="Pfam" id="PF00561">
    <property type="entry name" value="Abhydrolase_1"/>
    <property type="match status" value="1"/>
</dbReference>
<dbReference type="InterPro" id="IPR029058">
    <property type="entry name" value="AB_hydrolase_fold"/>
</dbReference>
<sequence length="506" mass="54884">MSAGSGFPLVYVRGFAGGTPGIDKAVTDPFYGFNEGSTHVRVGSGDEPLFYQFEGPLLRLLADHDYQILVEGGQTAYLDRHDRVPPTSIWVHRFYDVSADTWGTSPQDFSLENAARDLLGLIRTLQQKTGAPRVHLVAHSMGGLICRCLLQKIIPDEGGDPRDHVEKLFTYGTPHGGIAFDVGFGTLERLRDALGIEGADIFGPHRMYEYLTPEAQRDPGGPPEGWQAREMPTGPGALPLDKVMCVVGTDSSDYDVALGLSADAVGVRSDGLVQIENAYVPGAHRAYVHRSHSGRYGLVNSEEAYQSLRRFLFGDLRVDADLVGHRLPGADQDTTWQAEVRLSVRGLPVVLHERLAAHWCPLQLSAPGDDGSTDGAVRLATTFLSSRLPPAGTDTLRFSLQLRVLAVRQGQHRLFTFRDHLEQVRDFDDTLIVDVTPSDAAPSARAAWNSRIPGSIRDYEAAGPSLLDENPEPGTWTALVPLPPAASAAPLLGEGACVRLTVTAWG</sequence>